<gene>
    <name evidence="2" type="ORF">EQG68_09325</name>
</gene>
<keyword evidence="3" id="KW-1185">Reference proteome</keyword>
<accession>A0A4Q1KPF2</accession>
<organism evidence="2 3">
    <name type="scientific">Flavobacterium piscinae</name>
    <dbReference type="NCBI Taxonomy" id="2506424"/>
    <lineage>
        <taxon>Bacteria</taxon>
        <taxon>Pseudomonadati</taxon>
        <taxon>Bacteroidota</taxon>
        <taxon>Flavobacteriia</taxon>
        <taxon>Flavobacteriales</taxon>
        <taxon>Flavobacteriaceae</taxon>
        <taxon>Flavobacterium</taxon>
    </lineage>
</organism>
<comment type="caution">
    <text evidence="2">The sequence shown here is derived from an EMBL/GenBank/DDBJ whole genome shotgun (WGS) entry which is preliminary data.</text>
</comment>
<proteinExistence type="predicted"/>
<reference evidence="3" key="1">
    <citation type="submission" date="2019-01" db="EMBL/GenBank/DDBJ databases">
        <title>Cytophagaceae bacterium strain CAR-16.</title>
        <authorList>
            <person name="Chen W.-M."/>
        </authorList>
    </citation>
    <scope>NUCLEOTIDE SEQUENCE [LARGE SCALE GENOMIC DNA]</scope>
    <source>
        <strain evidence="3">ICH-30</strain>
    </source>
</reference>
<feature type="transmembrane region" description="Helical" evidence="1">
    <location>
        <begin position="17"/>
        <end position="38"/>
    </location>
</feature>
<name>A0A4Q1KPF2_9FLAO</name>
<dbReference type="Proteomes" id="UP000289734">
    <property type="component" value="Unassembled WGS sequence"/>
</dbReference>
<dbReference type="AlphaFoldDB" id="A0A4Q1KPF2"/>
<evidence type="ECO:0000256" key="1">
    <source>
        <dbReference type="SAM" id="Phobius"/>
    </source>
</evidence>
<sequence length="57" mass="6717">MLKFIKGHMDSISGIEIYPIISLSIFFIFFALLLFWVFTYSKEKINELSDIPLKEDN</sequence>
<evidence type="ECO:0000313" key="2">
    <source>
        <dbReference type="EMBL" id="RXR31861.1"/>
    </source>
</evidence>
<keyword evidence="1" id="KW-0472">Membrane</keyword>
<evidence type="ECO:0000313" key="3">
    <source>
        <dbReference type="Proteomes" id="UP000289734"/>
    </source>
</evidence>
<keyword evidence="1" id="KW-1133">Transmembrane helix</keyword>
<keyword evidence="1" id="KW-0812">Transmembrane</keyword>
<protein>
    <submittedName>
        <fullName evidence="2">CcoQ/FixQ family Cbb3-type cytochrome c oxidase assembly chaperone</fullName>
    </submittedName>
</protein>
<dbReference type="RefSeq" id="WP_129464585.1">
    <property type="nucleotide sequence ID" value="NZ_JACSXZ010000002.1"/>
</dbReference>
<dbReference type="EMBL" id="SBKQ01000008">
    <property type="protein sequence ID" value="RXR31861.1"/>
    <property type="molecule type" value="Genomic_DNA"/>
</dbReference>